<dbReference type="Proteomes" id="UP000727993">
    <property type="component" value="Unassembled WGS sequence"/>
</dbReference>
<comment type="caution">
    <text evidence="2">The sequence shown here is derived from an EMBL/GenBank/DDBJ whole genome shotgun (WGS) entry which is preliminary data.</text>
</comment>
<accession>A0A936NFM4</accession>
<keyword evidence="1" id="KW-1133">Transmembrane helix</keyword>
<feature type="transmembrane region" description="Helical" evidence="1">
    <location>
        <begin position="179"/>
        <end position="198"/>
    </location>
</feature>
<feature type="transmembrane region" description="Helical" evidence="1">
    <location>
        <begin position="115"/>
        <end position="132"/>
    </location>
</feature>
<reference evidence="2 3" key="1">
    <citation type="submission" date="2020-10" db="EMBL/GenBank/DDBJ databases">
        <title>Connecting structure to function with the recovery of over 1000 high-quality activated sludge metagenome-assembled genomes encoding full-length rRNA genes using long-read sequencing.</title>
        <authorList>
            <person name="Singleton C.M."/>
            <person name="Petriglieri F."/>
            <person name="Kristensen J.M."/>
            <person name="Kirkegaard R.H."/>
            <person name="Michaelsen T.Y."/>
            <person name="Andersen M.H."/>
            <person name="Karst S.M."/>
            <person name="Dueholm M.S."/>
            <person name="Nielsen P.H."/>
            <person name="Albertsen M."/>
        </authorList>
    </citation>
    <scope>NUCLEOTIDE SEQUENCE [LARGE SCALE GENOMIC DNA]</scope>
    <source>
        <strain evidence="2">Lyne_18-Q3-R50-59_MAXAC.006</strain>
    </source>
</reference>
<keyword evidence="1" id="KW-0472">Membrane</keyword>
<organism evidence="2 3">
    <name type="scientific">Candidatus Neomicrothrix subdominans</name>
    <dbReference type="NCBI Taxonomy" id="2954438"/>
    <lineage>
        <taxon>Bacteria</taxon>
        <taxon>Bacillati</taxon>
        <taxon>Actinomycetota</taxon>
        <taxon>Acidimicrobiia</taxon>
        <taxon>Acidimicrobiales</taxon>
        <taxon>Microthrixaceae</taxon>
        <taxon>Candidatus Neomicrothrix</taxon>
    </lineage>
</organism>
<name>A0A936NFM4_9ACTN</name>
<dbReference type="EMBL" id="JADJZA010000008">
    <property type="protein sequence ID" value="MBK9298087.1"/>
    <property type="molecule type" value="Genomic_DNA"/>
</dbReference>
<evidence type="ECO:0000256" key="1">
    <source>
        <dbReference type="SAM" id="Phobius"/>
    </source>
</evidence>
<proteinExistence type="predicted"/>
<feature type="transmembrane region" description="Helical" evidence="1">
    <location>
        <begin position="144"/>
        <end position="167"/>
    </location>
</feature>
<keyword evidence="1" id="KW-0812">Transmembrane</keyword>
<sequence>MVFRPTLRMQSWTFIIGSSLFALGSAPGLGKWLGTTGANTSFFIGAWFFTAAGFMQLLLSEPRIGPRGGVRAVWLAAAAQSFGTVLFNVSTGAALHTRQLSAERDFVWAPNAEGSLAFLISGGLLCFVLLRNKHYFEPRSRDWWSTWINAAGCVAFGISAVGSVLTTSGNVINPSWADTGTFVGALCFLAASAVWVVGRQPTVGNDA</sequence>
<gene>
    <name evidence="2" type="ORF">IPN02_14890</name>
</gene>
<protein>
    <recommendedName>
        <fullName evidence="4">YrhK domain-containing protein</fullName>
    </recommendedName>
</protein>
<evidence type="ECO:0008006" key="4">
    <source>
        <dbReference type="Google" id="ProtNLM"/>
    </source>
</evidence>
<dbReference type="AlphaFoldDB" id="A0A936NFM4"/>
<feature type="transmembrane region" description="Helical" evidence="1">
    <location>
        <begin position="72"/>
        <end position="95"/>
    </location>
</feature>
<evidence type="ECO:0000313" key="3">
    <source>
        <dbReference type="Proteomes" id="UP000727993"/>
    </source>
</evidence>
<evidence type="ECO:0000313" key="2">
    <source>
        <dbReference type="EMBL" id="MBK9298087.1"/>
    </source>
</evidence>
<feature type="transmembrane region" description="Helical" evidence="1">
    <location>
        <begin position="40"/>
        <end position="60"/>
    </location>
</feature>